<proteinExistence type="predicted"/>
<keyword evidence="3" id="KW-1185">Reference proteome</keyword>
<name>A0A2M9CJM3_9MICO</name>
<dbReference type="AlphaFoldDB" id="A0A2M9CJM3"/>
<dbReference type="EMBL" id="PGFF01000001">
    <property type="protein sequence ID" value="PJJ72099.1"/>
    <property type="molecule type" value="Genomic_DNA"/>
</dbReference>
<comment type="caution">
    <text evidence="2">The sequence shown here is derived from an EMBL/GenBank/DDBJ whole genome shotgun (WGS) entry which is preliminary data.</text>
</comment>
<dbReference type="RefSeq" id="WP_100364327.1">
    <property type="nucleotide sequence ID" value="NZ_PGFF01000001.1"/>
</dbReference>
<reference evidence="2 3" key="1">
    <citation type="submission" date="2017-11" db="EMBL/GenBank/DDBJ databases">
        <title>Genomic Encyclopedia of Archaeal and Bacterial Type Strains, Phase II (KMG-II): From Individual Species to Whole Genera.</title>
        <authorList>
            <person name="Goeker M."/>
        </authorList>
    </citation>
    <scope>NUCLEOTIDE SEQUENCE [LARGE SCALE GENOMIC DNA]</scope>
    <source>
        <strain evidence="2 3">DSM 27393</strain>
    </source>
</reference>
<organism evidence="2 3">
    <name type="scientific">Diaminobutyricimonas aerilata</name>
    <dbReference type="NCBI Taxonomy" id="1162967"/>
    <lineage>
        <taxon>Bacteria</taxon>
        <taxon>Bacillati</taxon>
        <taxon>Actinomycetota</taxon>
        <taxon>Actinomycetes</taxon>
        <taxon>Micrococcales</taxon>
        <taxon>Microbacteriaceae</taxon>
        <taxon>Diaminobutyricimonas</taxon>
    </lineage>
</organism>
<dbReference type="OrthoDB" id="2426596at2"/>
<feature type="region of interest" description="Disordered" evidence="1">
    <location>
        <begin position="252"/>
        <end position="276"/>
    </location>
</feature>
<evidence type="ECO:0000256" key="1">
    <source>
        <dbReference type="SAM" id="MobiDB-lite"/>
    </source>
</evidence>
<gene>
    <name evidence="2" type="ORF">CLV46_1663</name>
</gene>
<dbReference type="Proteomes" id="UP000228758">
    <property type="component" value="Unassembled WGS sequence"/>
</dbReference>
<evidence type="ECO:0000313" key="2">
    <source>
        <dbReference type="EMBL" id="PJJ72099.1"/>
    </source>
</evidence>
<evidence type="ECO:0000313" key="3">
    <source>
        <dbReference type="Proteomes" id="UP000228758"/>
    </source>
</evidence>
<accession>A0A2M9CJM3</accession>
<protein>
    <submittedName>
        <fullName evidence="2">Uncharacterized protein</fullName>
    </submittedName>
</protein>
<sequence>MDPFLATPASDDDRWLADRLDSNDAMHCVVPRRFEAYARVFPPVHRRRFDPDGWAMIDEQRMSWAQIADETGTVAHPLMQWDRIAPSSEERDGAGRVTSTAEPQPGWAPVELVQQLVRLLLPHTSTPDAVVAGMWEGYGELREGGSWQILLWAGDGPAPEPPPRTYPELAYPTLALPQRSHHLFTADGRAVATGDPAEWFTGIGRAPSLVWPHDRSWTIVSEVDWDTVVVAGSRAAIDAVLADDTLETAEIPAGADLSSLGDRINPARTDNPSPPR</sequence>